<accession>A0A7J9DQV1</accession>
<keyword evidence="14" id="KW-0314">Glutamate biosynthesis</keyword>
<dbReference type="Gene3D" id="3.20.20.70">
    <property type="entry name" value="Aldolase class I"/>
    <property type="match status" value="2"/>
</dbReference>
<comment type="cofactor">
    <cofactor evidence="1">
        <name>FMN</name>
        <dbReference type="ChEBI" id="CHEBI:58210"/>
    </cofactor>
</comment>
<evidence type="ECO:0000256" key="14">
    <source>
        <dbReference type="ARBA" id="ARBA00023164"/>
    </source>
</evidence>
<name>A0A7J9DQV1_9ROSI</name>
<dbReference type="InterPro" id="IPR002932">
    <property type="entry name" value="Glu_synthdom"/>
</dbReference>
<keyword evidence="13" id="KW-0411">Iron-sulfur</keyword>
<protein>
    <recommendedName>
        <fullName evidence="17">glutamate synthase (ferredoxin)</fullName>
        <ecNumber evidence="17">1.4.7.1</ecNumber>
    </recommendedName>
</protein>
<dbReference type="Pfam" id="PF04898">
    <property type="entry name" value="Glu_syn_central"/>
    <property type="match status" value="1"/>
</dbReference>
<dbReference type="SUPFAM" id="SSF51395">
    <property type="entry name" value="FMN-linked oxidoreductases"/>
    <property type="match status" value="1"/>
</dbReference>
<dbReference type="InterPro" id="IPR029055">
    <property type="entry name" value="Ntn_hydrolases_N"/>
</dbReference>
<comment type="pathway">
    <text evidence="3">Energy metabolism; nitrogen metabolism.</text>
</comment>
<keyword evidence="12" id="KW-0408">Iron</keyword>
<evidence type="ECO:0000259" key="20">
    <source>
        <dbReference type="Pfam" id="PF01645"/>
    </source>
</evidence>
<evidence type="ECO:0000256" key="5">
    <source>
        <dbReference type="ARBA" id="ARBA00009716"/>
    </source>
</evidence>
<evidence type="ECO:0000256" key="7">
    <source>
        <dbReference type="ARBA" id="ARBA00022630"/>
    </source>
</evidence>
<dbReference type="AlphaFoldDB" id="A0A7J9DQV1"/>
<dbReference type="InterPro" id="IPR050711">
    <property type="entry name" value="ET-N_metabolism_enzyme"/>
</dbReference>
<dbReference type="FunFam" id="3.20.20.70:FF:000031">
    <property type="entry name" value="Glutamate synthase 1 [NADH]"/>
    <property type="match status" value="1"/>
</dbReference>
<dbReference type="GO" id="GO:0006537">
    <property type="term" value="P:glutamate biosynthetic process"/>
    <property type="evidence" value="ECO:0007669"/>
    <property type="project" value="UniProtKB-KW"/>
</dbReference>
<dbReference type="Pfam" id="PF00310">
    <property type="entry name" value="GATase_2"/>
    <property type="match status" value="1"/>
</dbReference>
<feature type="domain" description="Glutamate synthase central-N" evidence="21">
    <location>
        <begin position="112"/>
        <end position="400"/>
    </location>
</feature>
<dbReference type="GO" id="GO:0046872">
    <property type="term" value="F:metal ion binding"/>
    <property type="evidence" value="ECO:0007669"/>
    <property type="project" value="UniProtKB-KW"/>
</dbReference>
<dbReference type="PANTHER" id="PTHR11938">
    <property type="entry name" value="FAD NADPH DEHYDROGENASE/OXIDOREDUCTASE"/>
    <property type="match status" value="1"/>
</dbReference>
<evidence type="ECO:0000256" key="18">
    <source>
        <dbReference type="SAM" id="MobiDB-lite"/>
    </source>
</evidence>
<evidence type="ECO:0000256" key="3">
    <source>
        <dbReference type="ARBA" id="ARBA00004802"/>
    </source>
</evidence>
<evidence type="ECO:0000259" key="19">
    <source>
        <dbReference type="Pfam" id="PF00310"/>
    </source>
</evidence>
<sequence length="587" mass="65006">MHSGRVIMASEVGVVDIPPEDVLRKGRLNPGMMLLVDFDKHIVVDDDELKEQYSLARPYGKWLERRKNQLNDIVDSVQESERATPAIAGTMPASNNDDNLENMGIHGLLAPLKAFGYIVEALEMLLLPMAKDGIEALGSMGNDTPLAIMSNREKLTFEYFKQMFAQVTNPPIDPIREKIVTSMECMIGLEGDLTETTEEQCHRLSLKGPLLSIEETEAIKKMNYRGWRSKVLDITYLKYHGRKGLEETLNRICAEAQDAIKDGYSLLVLSDRAFSLKRVAVSSLLLVGVVHHHLVKKLERTQVGLIVKSVEPREVHHFCTLVGFGADAICPYLTIEAIWRLQVDRKIPPKSSGEFCSKNELVKKYFKSSNYGMMKVLSKMGISTLASYKGAQIFEALGLSSEVIEKCFAGAPSRVEGATFEMLAHDALHLHELAFPSRAFTLGSAEAVALPNPGDYHWRKGGEVHLNDPLAIANLQAARSNSVAAYKEYAKRIHELNKICNLRGMLKFKEAEVKVPLDEVEPVSEIVKRFSTGAMSYGSISLEAHTTLAIAMNAIGGKSNTSEGGEQPSRMKPLPDGSRNPKRSAIK</sequence>
<gene>
    <name evidence="22" type="ORF">Gotri_012605</name>
</gene>
<evidence type="ECO:0000256" key="8">
    <source>
        <dbReference type="ARBA" id="ARBA00022643"/>
    </source>
</evidence>
<keyword evidence="10" id="KW-0315">Glutamine amidotransferase</keyword>
<evidence type="ECO:0000259" key="21">
    <source>
        <dbReference type="Pfam" id="PF04898"/>
    </source>
</evidence>
<evidence type="ECO:0000256" key="11">
    <source>
        <dbReference type="ARBA" id="ARBA00023002"/>
    </source>
</evidence>
<keyword evidence="23" id="KW-1185">Reference proteome</keyword>
<evidence type="ECO:0000256" key="2">
    <source>
        <dbReference type="ARBA" id="ARBA00001927"/>
    </source>
</evidence>
<evidence type="ECO:0000256" key="12">
    <source>
        <dbReference type="ARBA" id="ARBA00023004"/>
    </source>
</evidence>
<evidence type="ECO:0000256" key="4">
    <source>
        <dbReference type="ARBA" id="ARBA00004909"/>
    </source>
</evidence>
<dbReference type="SUPFAM" id="SSF56235">
    <property type="entry name" value="N-terminal nucleophile aminohydrolases (Ntn hydrolases)"/>
    <property type="match status" value="1"/>
</dbReference>
<evidence type="ECO:0000256" key="16">
    <source>
        <dbReference type="ARBA" id="ARBA00037928"/>
    </source>
</evidence>
<keyword evidence="7" id="KW-0285">Flavoprotein</keyword>
<dbReference type="EC" id="1.4.7.1" evidence="17"/>
<evidence type="ECO:0000313" key="22">
    <source>
        <dbReference type="EMBL" id="MBA0763089.1"/>
    </source>
</evidence>
<organism evidence="22 23">
    <name type="scientific">Gossypium trilobum</name>
    <dbReference type="NCBI Taxonomy" id="34281"/>
    <lineage>
        <taxon>Eukaryota</taxon>
        <taxon>Viridiplantae</taxon>
        <taxon>Streptophyta</taxon>
        <taxon>Embryophyta</taxon>
        <taxon>Tracheophyta</taxon>
        <taxon>Spermatophyta</taxon>
        <taxon>Magnoliopsida</taxon>
        <taxon>eudicotyledons</taxon>
        <taxon>Gunneridae</taxon>
        <taxon>Pentapetalae</taxon>
        <taxon>rosids</taxon>
        <taxon>malvids</taxon>
        <taxon>Malvales</taxon>
        <taxon>Malvaceae</taxon>
        <taxon>Malvoideae</taxon>
        <taxon>Gossypium</taxon>
    </lineage>
</organism>
<keyword evidence="15" id="KW-0003">3Fe-4S</keyword>
<evidence type="ECO:0000256" key="13">
    <source>
        <dbReference type="ARBA" id="ARBA00023014"/>
    </source>
</evidence>
<comment type="cofactor">
    <cofactor evidence="2">
        <name>[3Fe-4S] cluster</name>
        <dbReference type="ChEBI" id="CHEBI:21137"/>
    </cofactor>
</comment>
<feature type="domain" description="Glutamine amidotransferase type-2" evidence="19">
    <location>
        <begin position="2"/>
        <end position="62"/>
    </location>
</feature>
<dbReference type="GO" id="GO:0016041">
    <property type="term" value="F:glutamate synthase (ferredoxin) activity"/>
    <property type="evidence" value="ECO:0007669"/>
    <property type="project" value="UniProtKB-EC"/>
</dbReference>
<comment type="pathway">
    <text evidence="16">Amino-acid biosynthesis; L-glutamate biosynthesis via GLT pathway; L-glutamate from 2-oxoglutarate and L-glutamine (ferredoxin route): step 1/1.</text>
</comment>
<keyword evidence="8" id="KW-0288">FMN</keyword>
<dbReference type="Proteomes" id="UP000593568">
    <property type="component" value="Unassembled WGS sequence"/>
</dbReference>
<comment type="similarity">
    <text evidence="5">Belongs to the glutamate synthase family.</text>
</comment>
<evidence type="ECO:0000256" key="1">
    <source>
        <dbReference type="ARBA" id="ARBA00001917"/>
    </source>
</evidence>
<reference evidence="22 23" key="1">
    <citation type="journal article" date="2019" name="Genome Biol. Evol.">
        <title>Insights into the evolution of the New World diploid cottons (Gossypium, subgenus Houzingenia) based on genome sequencing.</title>
        <authorList>
            <person name="Grover C.E."/>
            <person name="Arick M.A. 2nd"/>
            <person name="Thrash A."/>
            <person name="Conover J.L."/>
            <person name="Sanders W.S."/>
            <person name="Peterson D.G."/>
            <person name="Frelichowski J.E."/>
            <person name="Scheffler J.A."/>
            <person name="Scheffler B.E."/>
            <person name="Wendel J.F."/>
        </authorList>
    </citation>
    <scope>NUCLEOTIDE SEQUENCE [LARGE SCALE GENOMIC DNA]</scope>
    <source>
        <strain evidence="22">8</strain>
        <tissue evidence="22">Leaf</tissue>
    </source>
</reference>
<evidence type="ECO:0000256" key="17">
    <source>
        <dbReference type="ARBA" id="ARBA00039085"/>
    </source>
</evidence>
<proteinExistence type="inferred from homology"/>
<comment type="caution">
    <text evidence="22">The sequence shown here is derived from an EMBL/GenBank/DDBJ whole genome shotgun (WGS) entry which is preliminary data.</text>
</comment>
<keyword evidence="11" id="KW-0560">Oxidoreductase</keyword>
<comment type="pathway">
    <text evidence="4">Nitrogen metabolism.</text>
</comment>
<keyword evidence="9" id="KW-0479">Metal-binding</keyword>
<evidence type="ECO:0000256" key="15">
    <source>
        <dbReference type="ARBA" id="ARBA00023291"/>
    </source>
</evidence>
<feature type="domain" description="Glutamate synthase" evidence="20">
    <location>
        <begin position="476"/>
        <end position="573"/>
    </location>
</feature>
<dbReference type="Pfam" id="PF01645">
    <property type="entry name" value="Glu_synthase"/>
    <property type="match status" value="1"/>
</dbReference>
<evidence type="ECO:0000313" key="23">
    <source>
        <dbReference type="Proteomes" id="UP000593568"/>
    </source>
</evidence>
<dbReference type="GO" id="GO:0019676">
    <property type="term" value="P:ammonia assimilation cycle"/>
    <property type="evidence" value="ECO:0007669"/>
    <property type="project" value="TreeGrafter"/>
</dbReference>
<dbReference type="InterPro" id="IPR013785">
    <property type="entry name" value="Aldolase_TIM"/>
</dbReference>
<dbReference type="Gene3D" id="3.60.20.10">
    <property type="entry name" value="Glutamine Phosphoribosylpyrophosphate, subunit 1, domain 1"/>
    <property type="match status" value="1"/>
</dbReference>
<keyword evidence="6" id="KW-0028">Amino-acid biosynthesis</keyword>
<evidence type="ECO:0000256" key="9">
    <source>
        <dbReference type="ARBA" id="ARBA00022723"/>
    </source>
</evidence>
<feature type="region of interest" description="Disordered" evidence="18">
    <location>
        <begin position="557"/>
        <end position="587"/>
    </location>
</feature>
<evidence type="ECO:0000256" key="6">
    <source>
        <dbReference type="ARBA" id="ARBA00022605"/>
    </source>
</evidence>
<dbReference type="GO" id="GO:0051538">
    <property type="term" value="F:3 iron, 4 sulfur cluster binding"/>
    <property type="evidence" value="ECO:0007669"/>
    <property type="project" value="UniProtKB-KW"/>
</dbReference>
<dbReference type="InterPro" id="IPR017932">
    <property type="entry name" value="GATase_2_dom"/>
</dbReference>
<dbReference type="EMBL" id="JABEZW010000004">
    <property type="protein sequence ID" value="MBA0763089.1"/>
    <property type="molecule type" value="Genomic_DNA"/>
</dbReference>
<dbReference type="GO" id="GO:0016040">
    <property type="term" value="F:glutamate synthase (NADH) activity"/>
    <property type="evidence" value="ECO:0007669"/>
    <property type="project" value="TreeGrafter"/>
</dbReference>
<dbReference type="InterPro" id="IPR006982">
    <property type="entry name" value="Glu_synth_centr_N"/>
</dbReference>
<dbReference type="PANTHER" id="PTHR11938:SF133">
    <property type="entry name" value="GLUTAMATE SYNTHASE (NADH)"/>
    <property type="match status" value="1"/>
</dbReference>
<evidence type="ECO:0000256" key="10">
    <source>
        <dbReference type="ARBA" id="ARBA00022962"/>
    </source>
</evidence>